<dbReference type="PANTHER" id="PTHR11802">
    <property type="entry name" value="SERINE PROTEASE FAMILY S10 SERINE CARBOXYPEPTIDASE"/>
    <property type="match status" value="1"/>
</dbReference>
<reference evidence="7" key="1">
    <citation type="submission" date="2019-10" db="EMBL/GenBank/DDBJ databases">
        <authorList>
            <consortium name="DOE Joint Genome Institute"/>
            <person name="Kuo A."/>
            <person name="Miyauchi S."/>
            <person name="Kiss E."/>
            <person name="Drula E."/>
            <person name="Kohler A."/>
            <person name="Sanchez-Garcia M."/>
            <person name="Andreopoulos B."/>
            <person name="Barry K.W."/>
            <person name="Bonito G."/>
            <person name="Buee M."/>
            <person name="Carver A."/>
            <person name="Chen C."/>
            <person name="Cichocki N."/>
            <person name="Clum A."/>
            <person name="Culley D."/>
            <person name="Crous P.W."/>
            <person name="Fauchery L."/>
            <person name="Girlanda M."/>
            <person name="Hayes R."/>
            <person name="Keri Z."/>
            <person name="LaButti K."/>
            <person name="Lipzen A."/>
            <person name="Lombard V."/>
            <person name="Magnuson J."/>
            <person name="Maillard F."/>
            <person name="Morin E."/>
            <person name="Murat C."/>
            <person name="Nolan M."/>
            <person name="Ohm R."/>
            <person name="Pangilinan J."/>
            <person name="Pereira M."/>
            <person name="Perotto S."/>
            <person name="Peter M."/>
            <person name="Riley R."/>
            <person name="Sitrit Y."/>
            <person name="Stielow B."/>
            <person name="Szollosi G."/>
            <person name="Zifcakova L."/>
            <person name="Stursova M."/>
            <person name="Spatafora J.W."/>
            <person name="Tedersoo L."/>
            <person name="Vaario L.-M."/>
            <person name="Yamada A."/>
            <person name="Yan M."/>
            <person name="Wang P."/>
            <person name="Xu J."/>
            <person name="Bruns T."/>
            <person name="Baldrian P."/>
            <person name="Vilgalys R."/>
            <person name="Henrissat B."/>
            <person name="Grigoriev I.V."/>
            <person name="Hibbett D."/>
            <person name="Nagy L.G."/>
            <person name="Martin F.M."/>
        </authorList>
    </citation>
    <scope>NUCLEOTIDE SEQUENCE</scope>
    <source>
        <strain evidence="7">Prilba</strain>
    </source>
</reference>
<dbReference type="OrthoDB" id="443318at2759"/>
<dbReference type="InterPro" id="IPR029058">
    <property type="entry name" value="AB_hydrolase_fold"/>
</dbReference>
<dbReference type="Pfam" id="PF00450">
    <property type="entry name" value="Peptidase_S10"/>
    <property type="match status" value="1"/>
</dbReference>
<feature type="signal peptide" evidence="6">
    <location>
        <begin position="1"/>
        <end position="19"/>
    </location>
</feature>
<dbReference type="GO" id="GO:0006508">
    <property type="term" value="P:proteolysis"/>
    <property type="evidence" value="ECO:0007669"/>
    <property type="project" value="UniProtKB-KW"/>
</dbReference>
<dbReference type="PROSITE" id="PS00131">
    <property type="entry name" value="CARBOXYPEPT_SER_SER"/>
    <property type="match status" value="1"/>
</dbReference>
<evidence type="ECO:0000256" key="4">
    <source>
        <dbReference type="ARBA" id="ARBA00022801"/>
    </source>
</evidence>
<comment type="caution">
    <text evidence="7">The sequence shown here is derived from an EMBL/GenBank/DDBJ whole genome shotgun (WGS) entry which is preliminary data.</text>
</comment>
<dbReference type="Gene3D" id="1.10.287.410">
    <property type="match status" value="1"/>
</dbReference>
<comment type="similarity">
    <text evidence="1 6">Belongs to the peptidase S10 family.</text>
</comment>
<dbReference type="InterPro" id="IPR018202">
    <property type="entry name" value="Ser_caboxypep_ser_AS"/>
</dbReference>
<name>A0A9P5MWD0_9AGAM</name>
<keyword evidence="2 6" id="KW-0121">Carboxypeptidase</keyword>
<evidence type="ECO:0000256" key="5">
    <source>
        <dbReference type="ARBA" id="ARBA00023180"/>
    </source>
</evidence>
<dbReference type="PRINTS" id="PR00724">
    <property type="entry name" value="CRBOXYPTASEC"/>
</dbReference>
<dbReference type="EC" id="3.4.16.-" evidence="6"/>
<evidence type="ECO:0000313" key="8">
    <source>
        <dbReference type="Proteomes" id="UP000759537"/>
    </source>
</evidence>
<keyword evidence="3 6" id="KW-0645">Protease</keyword>
<dbReference type="Gene3D" id="3.40.50.1820">
    <property type="entry name" value="alpha/beta hydrolase"/>
    <property type="match status" value="1"/>
</dbReference>
<evidence type="ECO:0000256" key="6">
    <source>
        <dbReference type="RuleBase" id="RU361156"/>
    </source>
</evidence>
<evidence type="ECO:0000256" key="1">
    <source>
        <dbReference type="ARBA" id="ARBA00009431"/>
    </source>
</evidence>
<keyword evidence="8" id="KW-1185">Reference proteome</keyword>
<organism evidence="7 8">
    <name type="scientific">Russula ochroleuca</name>
    <dbReference type="NCBI Taxonomy" id="152965"/>
    <lineage>
        <taxon>Eukaryota</taxon>
        <taxon>Fungi</taxon>
        <taxon>Dikarya</taxon>
        <taxon>Basidiomycota</taxon>
        <taxon>Agaricomycotina</taxon>
        <taxon>Agaricomycetes</taxon>
        <taxon>Russulales</taxon>
        <taxon>Russulaceae</taxon>
        <taxon>Russula</taxon>
    </lineage>
</organism>
<dbReference type="EMBL" id="WHVB01000008">
    <property type="protein sequence ID" value="KAF8480364.1"/>
    <property type="molecule type" value="Genomic_DNA"/>
</dbReference>
<dbReference type="AlphaFoldDB" id="A0A9P5MWD0"/>
<evidence type="ECO:0000256" key="2">
    <source>
        <dbReference type="ARBA" id="ARBA00022645"/>
    </source>
</evidence>
<dbReference type="PANTHER" id="PTHR11802:SF64">
    <property type="entry name" value="CARBOXYPEPTIDASE"/>
    <property type="match status" value="1"/>
</dbReference>
<keyword evidence="5" id="KW-0325">Glycoprotein</keyword>
<gene>
    <name evidence="7" type="ORF">DFH94DRAFT_742394</name>
</gene>
<proteinExistence type="inferred from homology"/>
<feature type="chain" id="PRO_5040542338" description="Carboxypeptidase" evidence="6">
    <location>
        <begin position="20"/>
        <end position="492"/>
    </location>
</feature>
<accession>A0A9P5MWD0</accession>
<dbReference type="GO" id="GO:0004185">
    <property type="term" value="F:serine-type carboxypeptidase activity"/>
    <property type="evidence" value="ECO:0007669"/>
    <property type="project" value="UniProtKB-UniRule"/>
</dbReference>
<dbReference type="GO" id="GO:0000324">
    <property type="term" value="C:fungal-type vacuole"/>
    <property type="evidence" value="ECO:0007669"/>
    <property type="project" value="TreeGrafter"/>
</dbReference>
<dbReference type="SUPFAM" id="SSF53474">
    <property type="entry name" value="alpha/beta-Hydrolases"/>
    <property type="match status" value="1"/>
</dbReference>
<dbReference type="InterPro" id="IPR001563">
    <property type="entry name" value="Peptidase_S10"/>
</dbReference>
<protein>
    <recommendedName>
        <fullName evidence="6">Carboxypeptidase</fullName>
        <ecNumber evidence="6">3.4.16.-</ecNumber>
    </recommendedName>
</protein>
<dbReference type="Proteomes" id="UP000759537">
    <property type="component" value="Unassembled WGS sequence"/>
</dbReference>
<evidence type="ECO:0000256" key="3">
    <source>
        <dbReference type="ARBA" id="ARBA00022670"/>
    </source>
</evidence>
<evidence type="ECO:0000313" key="7">
    <source>
        <dbReference type="EMBL" id="KAF8480364.1"/>
    </source>
</evidence>
<keyword evidence="4 6" id="KW-0378">Hydrolase</keyword>
<reference evidence="7" key="2">
    <citation type="journal article" date="2020" name="Nat. Commun.">
        <title>Large-scale genome sequencing of mycorrhizal fungi provides insights into the early evolution of symbiotic traits.</title>
        <authorList>
            <person name="Miyauchi S."/>
            <person name="Kiss E."/>
            <person name="Kuo A."/>
            <person name="Drula E."/>
            <person name="Kohler A."/>
            <person name="Sanchez-Garcia M."/>
            <person name="Morin E."/>
            <person name="Andreopoulos B."/>
            <person name="Barry K.W."/>
            <person name="Bonito G."/>
            <person name="Buee M."/>
            <person name="Carver A."/>
            <person name="Chen C."/>
            <person name="Cichocki N."/>
            <person name="Clum A."/>
            <person name="Culley D."/>
            <person name="Crous P.W."/>
            <person name="Fauchery L."/>
            <person name="Girlanda M."/>
            <person name="Hayes R.D."/>
            <person name="Keri Z."/>
            <person name="LaButti K."/>
            <person name="Lipzen A."/>
            <person name="Lombard V."/>
            <person name="Magnuson J."/>
            <person name="Maillard F."/>
            <person name="Murat C."/>
            <person name="Nolan M."/>
            <person name="Ohm R.A."/>
            <person name="Pangilinan J."/>
            <person name="Pereira M.F."/>
            <person name="Perotto S."/>
            <person name="Peter M."/>
            <person name="Pfister S."/>
            <person name="Riley R."/>
            <person name="Sitrit Y."/>
            <person name="Stielow J.B."/>
            <person name="Szollosi G."/>
            <person name="Zifcakova L."/>
            <person name="Stursova M."/>
            <person name="Spatafora J.W."/>
            <person name="Tedersoo L."/>
            <person name="Vaario L.M."/>
            <person name="Yamada A."/>
            <person name="Yan M."/>
            <person name="Wang P."/>
            <person name="Xu J."/>
            <person name="Bruns T."/>
            <person name="Baldrian P."/>
            <person name="Vilgalys R."/>
            <person name="Dunand C."/>
            <person name="Henrissat B."/>
            <person name="Grigoriev I.V."/>
            <person name="Hibbett D."/>
            <person name="Nagy L.G."/>
            <person name="Martin F.M."/>
        </authorList>
    </citation>
    <scope>NUCLEOTIDE SEQUENCE</scope>
    <source>
        <strain evidence="7">Prilba</strain>
    </source>
</reference>
<sequence length="492" mass="53573">MLLRSAFVAIFALPALISGHQVPIVDGVIGGVPSPDSCKFKTPKEAFSNYAAPPVPTPGKLRVVENSGVCETTLGVHQASGYGDLASDKSIWFWFFAARRNPDKAPLITWFNGGPGSSSMIGLFQELGPCRIKNDSTGVHLNPTSWNDDENVLFIDQPVGTGFSYGTENVDTSELAAADVWKFLQIWFKDPRFHKYAHRDFGIWTESYGGHYGPTFAAYFLQQNIGIKHGTVEGITIKLKVLGLGNGITDPLSQYPGYIQYAQSNPYHPLVDPTVIAAATTAWTEAGGCRDQIIACNSGGSNAVCSAAQTFCNGEILGPLSGIWDVYYVPTEFPDPYPPALEPYLNNPAVTSKIGSQNVWAESNLDIYNQFALTGDWMRSKRSNLEMVINAGVRTVLYDGDADYICNYMGFEAMIDSLNTVFSPLYATQNFATYTVKGKPAGLYKNAGTFSYLRVFGAGHEVPAYLWRGVHRGAAALQMFSQIMSGKPLSST</sequence>
<keyword evidence="6" id="KW-0732">Signal</keyword>